<keyword evidence="6" id="KW-1185">Reference proteome</keyword>
<dbReference type="Pfam" id="PF05719">
    <property type="entry name" value="GPP34"/>
    <property type="match status" value="1"/>
</dbReference>
<dbReference type="InterPro" id="IPR038261">
    <property type="entry name" value="GPP34-like_sf"/>
</dbReference>
<dbReference type="EMBL" id="BJYK01000009">
    <property type="protein sequence ID" value="GEN81066.1"/>
    <property type="molecule type" value="Genomic_DNA"/>
</dbReference>
<dbReference type="PANTHER" id="PTHR12704:SF2">
    <property type="entry name" value="GOLGI PHOSPHOPROTEIN 3 HOMOLOG SAURON"/>
    <property type="match status" value="1"/>
</dbReference>
<accession>A0A511Z118</accession>
<dbReference type="Gene3D" id="1.10.3630.10">
    <property type="entry name" value="yeast vps74-n-term truncation variant domain like"/>
    <property type="match status" value="1"/>
</dbReference>
<organism evidence="5 6">
    <name type="scientific">Actinotalea fermentans</name>
    <dbReference type="NCBI Taxonomy" id="43671"/>
    <lineage>
        <taxon>Bacteria</taxon>
        <taxon>Bacillati</taxon>
        <taxon>Actinomycetota</taxon>
        <taxon>Actinomycetes</taxon>
        <taxon>Micrococcales</taxon>
        <taxon>Cellulomonadaceae</taxon>
        <taxon>Actinotalea</taxon>
    </lineage>
</organism>
<keyword evidence="2" id="KW-0333">Golgi apparatus</keyword>
<dbReference type="GO" id="GO:0006890">
    <property type="term" value="P:retrograde vesicle-mediated transport, Golgi to endoplasmic reticulum"/>
    <property type="evidence" value="ECO:0007669"/>
    <property type="project" value="TreeGrafter"/>
</dbReference>
<evidence type="ECO:0000256" key="2">
    <source>
        <dbReference type="ARBA" id="ARBA00023034"/>
    </source>
</evidence>
<evidence type="ECO:0000313" key="5">
    <source>
        <dbReference type="EMBL" id="GEN81066.1"/>
    </source>
</evidence>
<dbReference type="GO" id="GO:0070273">
    <property type="term" value="F:phosphatidylinositol-4-phosphate binding"/>
    <property type="evidence" value="ECO:0007669"/>
    <property type="project" value="InterPro"/>
</dbReference>
<dbReference type="GO" id="GO:0007030">
    <property type="term" value="P:Golgi organization"/>
    <property type="evidence" value="ECO:0007669"/>
    <property type="project" value="TreeGrafter"/>
</dbReference>
<evidence type="ECO:0000256" key="3">
    <source>
        <dbReference type="ARBA" id="ARBA00023121"/>
    </source>
</evidence>
<dbReference type="GO" id="GO:0043001">
    <property type="term" value="P:Golgi to plasma membrane protein transport"/>
    <property type="evidence" value="ECO:0007669"/>
    <property type="project" value="TreeGrafter"/>
</dbReference>
<dbReference type="InterPro" id="IPR008628">
    <property type="entry name" value="GPP34-like"/>
</dbReference>
<gene>
    <name evidence="5" type="ORF">AFE02nite_28000</name>
</gene>
<proteinExistence type="predicted"/>
<dbReference type="GO" id="GO:0048194">
    <property type="term" value="P:Golgi vesicle budding"/>
    <property type="evidence" value="ECO:0007669"/>
    <property type="project" value="TreeGrafter"/>
</dbReference>
<dbReference type="PANTHER" id="PTHR12704">
    <property type="entry name" value="TRANS-GOLGI PROTEIN GMX33"/>
    <property type="match status" value="1"/>
</dbReference>
<dbReference type="Proteomes" id="UP000321484">
    <property type="component" value="Unassembled WGS sequence"/>
</dbReference>
<name>A0A511Z118_9CELL</name>
<evidence type="ECO:0000256" key="1">
    <source>
        <dbReference type="ARBA" id="ARBA00004255"/>
    </source>
</evidence>
<evidence type="ECO:0000313" key="6">
    <source>
        <dbReference type="Proteomes" id="UP000321484"/>
    </source>
</evidence>
<keyword evidence="3" id="KW-0446">Lipid-binding</keyword>
<dbReference type="GO" id="GO:0012505">
    <property type="term" value="C:endomembrane system"/>
    <property type="evidence" value="ECO:0007669"/>
    <property type="project" value="UniProtKB-ARBA"/>
</dbReference>
<comment type="caution">
    <text evidence="5">The sequence shown here is derived from an EMBL/GenBank/DDBJ whole genome shotgun (WGS) entry which is preliminary data.</text>
</comment>
<evidence type="ECO:0008006" key="7">
    <source>
        <dbReference type="Google" id="ProtNLM"/>
    </source>
</evidence>
<evidence type="ECO:0000256" key="4">
    <source>
        <dbReference type="ARBA" id="ARBA00023136"/>
    </source>
</evidence>
<comment type="subcellular location">
    <subcellularLocation>
        <location evidence="1">Golgi apparatus membrane</location>
        <topology evidence="1">Peripheral membrane protein</topology>
        <orientation evidence="1">Cytoplasmic side</orientation>
    </subcellularLocation>
</comment>
<sequence length="231" mass="24196">MDPVLIAEDLLLLLTDDATGKPVVAPQSLTYALAGAVLVELALAGRVAVTDDGRWGSGTRVAVTDPTPLGEPVLDEALGRVVEKGQPHGAQALLATLGKGLADTLRHRLAQRGILHAEEGRVFGIFPTRVWPAADARHEAQVRSALWDVVVVGRRPTDREVTLVSLLHAVDQVPKQFAADGMSARQLRERAKALSAGNLGGDTVRRAIDATNAAVMAAVTASMVATSASIS</sequence>
<dbReference type="AlphaFoldDB" id="A0A511Z118"/>
<keyword evidence="4" id="KW-0472">Membrane</keyword>
<dbReference type="GO" id="GO:0005829">
    <property type="term" value="C:cytosol"/>
    <property type="evidence" value="ECO:0007669"/>
    <property type="project" value="TreeGrafter"/>
</dbReference>
<reference evidence="5 6" key="1">
    <citation type="submission" date="2019-07" db="EMBL/GenBank/DDBJ databases">
        <title>Whole genome shotgun sequence of Actinotalea fermentans NBRC 105374.</title>
        <authorList>
            <person name="Hosoyama A."/>
            <person name="Uohara A."/>
            <person name="Ohji S."/>
            <person name="Ichikawa N."/>
        </authorList>
    </citation>
    <scope>NUCLEOTIDE SEQUENCE [LARGE SCALE GENOMIC DNA]</scope>
    <source>
        <strain evidence="5 6">NBRC 105374</strain>
    </source>
</reference>
<protein>
    <recommendedName>
        <fullName evidence="7">GPP34 family phosphoprotein</fullName>
    </recommendedName>
</protein>